<dbReference type="PROSITE" id="PS51371">
    <property type="entry name" value="CBS"/>
    <property type="match status" value="2"/>
</dbReference>
<sequence>MIRWSWRATCHEGQLHDPSHTSLRATGRGYSHARPGARRHRRYPSRVSLSRVFVARLNGLSVFDPMGDEVGRVRDVVITLTGRAATEEPRVIGLVVEVPGRRRVFVPITRVTSVDSGQVITTGLVNMRRFEQRTGETLVVGELLDRQVMVVDDADRFPAVVEDVAMERQRSGDWRLTKVFVRKGVDGRPPRGGGLLRRRRGETVLVDAEHVHGLQDAGPAQAATALLEAYEDLKPQDLAEAIHDLTPKRRAEVADALDDETLADVMEELPDDDRLEILTHLPTDRAADILEVMQPDDATDLLADLPEETQEELLQLMQPDEAADIRRLLTYEENTAGGLMTTEPVILGPDASIAEALAMVRKEELHPATASLVYVTRPPHETPTGRLLGSVHIQRLLREPPHQPVATVLDTGIDPVPPGATLGQITRALAADNLVALPVTDPEGRLLGAVTVDDVLDHLLPDDWREDRHDLSEVHDA</sequence>
<dbReference type="Pfam" id="PF00571">
    <property type="entry name" value="CBS"/>
    <property type="match status" value="2"/>
</dbReference>
<feature type="region of interest" description="Disordered" evidence="2">
    <location>
        <begin position="19"/>
        <end position="41"/>
    </location>
</feature>
<dbReference type="InterPro" id="IPR006669">
    <property type="entry name" value="MgtE_transporter"/>
</dbReference>
<gene>
    <name evidence="4" type="ORF">FY030_11140</name>
</gene>
<dbReference type="KEGG" id="serw:FY030_11140"/>
<dbReference type="Gene3D" id="1.25.60.10">
    <property type="entry name" value="MgtE N-terminal domain-like"/>
    <property type="match status" value="1"/>
</dbReference>
<evidence type="ECO:0000313" key="5">
    <source>
        <dbReference type="Proteomes" id="UP000326546"/>
    </source>
</evidence>
<dbReference type="Pfam" id="PF03448">
    <property type="entry name" value="MgtE_N"/>
    <property type="match status" value="1"/>
</dbReference>
<dbReference type="SUPFAM" id="SSF50346">
    <property type="entry name" value="PRC-barrel domain"/>
    <property type="match status" value="1"/>
</dbReference>
<dbReference type="InterPro" id="IPR038076">
    <property type="entry name" value="MgtE_N_sf"/>
</dbReference>
<feature type="domain" description="CBS" evidence="3">
    <location>
        <begin position="340"/>
        <end position="407"/>
    </location>
</feature>
<dbReference type="InterPro" id="IPR006668">
    <property type="entry name" value="Mg_transptr_MgtE_intracell_dom"/>
</dbReference>
<dbReference type="Pfam" id="PF26205">
    <property type="entry name" value="SH3_actinomycetes"/>
    <property type="match status" value="1"/>
</dbReference>
<dbReference type="SMART" id="SM00924">
    <property type="entry name" value="MgtE_N"/>
    <property type="match status" value="1"/>
</dbReference>
<dbReference type="CDD" id="cd04606">
    <property type="entry name" value="CBS_pair_Mg_transporter"/>
    <property type="match status" value="1"/>
</dbReference>
<dbReference type="InterPro" id="IPR000644">
    <property type="entry name" value="CBS_dom"/>
</dbReference>
<dbReference type="EMBL" id="CP044427">
    <property type="protein sequence ID" value="QFG70297.1"/>
    <property type="molecule type" value="Genomic_DNA"/>
</dbReference>
<organism evidence="4 5">
    <name type="scientific">Ornithinimicrobium pratense</name>
    <dbReference type="NCBI Taxonomy" id="2593973"/>
    <lineage>
        <taxon>Bacteria</taxon>
        <taxon>Bacillati</taxon>
        <taxon>Actinomycetota</taxon>
        <taxon>Actinomycetes</taxon>
        <taxon>Micrococcales</taxon>
        <taxon>Ornithinimicrobiaceae</taxon>
        <taxon>Ornithinimicrobium</taxon>
    </lineage>
</organism>
<name>A0A5J6V9U6_9MICO</name>
<feature type="domain" description="CBS" evidence="3">
    <location>
        <begin position="409"/>
        <end position="471"/>
    </location>
</feature>
<dbReference type="InterPro" id="IPR046342">
    <property type="entry name" value="CBS_dom_sf"/>
</dbReference>
<protein>
    <submittedName>
        <fullName evidence="4">CBS domain-containing protein</fullName>
    </submittedName>
</protein>
<accession>A0A5J6V9U6</accession>
<dbReference type="PANTHER" id="PTHR43773:SF1">
    <property type="entry name" value="MAGNESIUM TRANSPORTER MGTE"/>
    <property type="match status" value="1"/>
</dbReference>
<evidence type="ECO:0000256" key="2">
    <source>
        <dbReference type="SAM" id="MobiDB-lite"/>
    </source>
</evidence>
<dbReference type="Pfam" id="PF05239">
    <property type="entry name" value="PRC"/>
    <property type="match status" value="1"/>
</dbReference>
<dbReference type="SUPFAM" id="SSF54631">
    <property type="entry name" value="CBS-domain pair"/>
    <property type="match status" value="1"/>
</dbReference>
<dbReference type="GO" id="GO:0016020">
    <property type="term" value="C:membrane"/>
    <property type="evidence" value="ECO:0007669"/>
    <property type="project" value="InterPro"/>
</dbReference>
<evidence type="ECO:0000313" key="4">
    <source>
        <dbReference type="EMBL" id="QFG70297.1"/>
    </source>
</evidence>
<reference evidence="4 5" key="1">
    <citation type="submission" date="2019-09" db="EMBL/GenBank/DDBJ databases">
        <title>Serinicoccus pratensis sp. nov., isolated from meadow soil.</title>
        <authorList>
            <person name="Zhang W."/>
        </authorList>
    </citation>
    <scope>NUCLEOTIDE SEQUENCE [LARGE SCALE GENOMIC DNA]</scope>
    <source>
        <strain evidence="4 5">W204</strain>
    </source>
</reference>
<keyword evidence="1" id="KW-0129">CBS domain</keyword>
<dbReference type="PANTHER" id="PTHR43773">
    <property type="entry name" value="MAGNESIUM TRANSPORTER MGTE"/>
    <property type="match status" value="1"/>
</dbReference>
<dbReference type="Proteomes" id="UP000326546">
    <property type="component" value="Chromosome"/>
</dbReference>
<dbReference type="OrthoDB" id="9764830at2"/>
<dbReference type="SUPFAM" id="SSF158791">
    <property type="entry name" value="MgtE N-terminal domain-like"/>
    <property type="match status" value="1"/>
</dbReference>
<dbReference type="InterPro" id="IPR027275">
    <property type="entry name" value="PRC-brl_dom"/>
</dbReference>
<evidence type="ECO:0000259" key="3">
    <source>
        <dbReference type="PROSITE" id="PS51371"/>
    </source>
</evidence>
<dbReference type="InterPro" id="IPR011033">
    <property type="entry name" value="PRC_barrel-like_sf"/>
</dbReference>
<proteinExistence type="predicted"/>
<dbReference type="Gene3D" id="3.10.580.10">
    <property type="entry name" value="CBS-domain"/>
    <property type="match status" value="1"/>
</dbReference>
<keyword evidence="5" id="KW-1185">Reference proteome</keyword>
<evidence type="ECO:0000256" key="1">
    <source>
        <dbReference type="PROSITE-ProRule" id="PRU00703"/>
    </source>
</evidence>
<dbReference type="AlphaFoldDB" id="A0A5J6V9U6"/>
<dbReference type="GO" id="GO:0015095">
    <property type="term" value="F:magnesium ion transmembrane transporter activity"/>
    <property type="evidence" value="ECO:0007669"/>
    <property type="project" value="InterPro"/>
</dbReference>
<dbReference type="InterPro" id="IPR058838">
    <property type="entry name" value="SH3_actinomycetes"/>
</dbReference>